<organism evidence="1 2">
    <name type="scientific">Naganishia cerealis</name>
    <dbReference type="NCBI Taxonomy" id="610337"/>
    <lineage>
        <taxon>Eukaryota</taxon>
        <taxon>Fungi</taxon>
        <taxon>Dikarya</taxon>
        <taxon>Basidiomycota</taxon>
        <taxon>Agaricomycotina</taxon>
        <taxon>Tremellomycetes</taxon>
        <taxon>Filobasidiales</taxon>
        <taxon>Filobasidiaceae</taxon>
        <taxon>Naganishia</taxon>
    </lineage>
</organism>
<name>A0ACC2W028_9TREE</name>
<proteinExistence type="predicted"/>
<dbReference type="EMBL" id="JASBWR010000037">
    <property type="protein sequence ID" value="KAJ9104962.1"/>
    <property type="molecule type" value="Genomic_DNA"/>
</dbReference>
<protein>
    <submittedName>
        <fullName evidence="1">Uncharacterized protein</fullName>
    </submittedName>
</protein>
<evidence type="ECO:0000313" key="1">
    <source>
        <dbReference type="EMBL" id="KAJ9104962.1"/>
    </source>
</evidence>
<dbReference type="Proteomes" id="UP001241377">
    <property type="component" value="Unassembled WGS sequence"/>
</dbReference>
<sequence length="390" mass="43866">MDQENEGKTIAGRHFRTETWSGATVHPPSLSTHTKPVSTNTSPFTGCPFPHLKQTWIKEFAIASNTSSNGRPKTLRFTREGLSSGIGAWKLYLWSDSFSVGSYLVPRLEFRNISPACNIYSIQIVISQQYSCKPLEQFFTEQESAAEHQYPFEPYTIHSEGRRPTDLSDKADPVLFRGRSNHSPASNPLEETPSVGDEYTWEPGKVRLPDDLMIRPSTSVGTRTPVNISHKITIKVMFSVTGQTVDNKPLPSPNSKGQLRMLLIDIYEYLPSADLPGESLVYLRPGMDKSSRLDIDDYVNKEAKEVVKKVGLEAAYHTIAIVKRAFPTLQNYPDSRIEFLLPSTDSETVTKDTKWFRMLDEAWVGLDTHPPSVMRVQVAPDALDLLKRAF</sequence>
<reference evidence="1" key="1">
    <citation type="submission" date="2023-04" db="EMBL/GenBank/DDBJ databases">
        <title>Draft Genome sequencing of Naganishia species isolated from polar environments using Oxford Nanopore Technology.</title>
        <authorList>
            <person name="Leo P."/>
            <person name="Venkateswaran K."/>
        </authorList>
    </citation>
    <scope>NUCLEOTIDE SEQUENCE</scope>
    <source>
        <strain evidence="1">MNA-CCFEE 5261</strain>
    </source>
</reference>
<evidence type="ECO:0000313" key="2">
    <source>
        <dbReference type="Proteomes" id="UP001241377"/>
    </source>
</evidence>
<keyword evidence="2" id="KW-1185">Reference proteome</keyword>
<gene>
    <name evidence="1" type="ORF">QFC19_003759</name>
</gene>
<accession>A0ACC2W028</accession>
<comment type="caution">
    <text evidence="1">The sequence shown here is derived from an EMBL/GenBank/DDBJ whole genome shotgun (WGS) entry which is preliminary data.</text>
</comment>